<dbReference type="Proteomes" id="UP000000763">
    <property type="component" value="Chromosome 4"/>
</dbReference>
<dbReference type="Pfam" id="PF22936">
    <property type="entry name" value="Pol_BBD"/>
    <property type="match status" value="1"/>
</dbReference>
<dbReference type="AlphaFoldDB" id="Q7XVT2"/>
<name>Q7XVT2_ORYSJ</name>
<gene>
    <name evidence="2" type="primary">OSJNBa0041M21.4</name>
</gene>
<evidence type="ECO:0000259" key="1">
    <source>
        <dbReference type="Pfam" id="PF22936"/>
    </source>
</evidence>
<accession>Q7XVT2</accession>
<proteinExistence type="predicted"/>
<organism evidence="2 3">
    <name type="scientific">Oryza sativa subsp. japonica</name>
    <name type="common">Rice</name>
    <dbReference type="NCBI Taxonomy" id="39947"/>
    <lineage>
        <taxon>Eukaryota</taxon>
        <taxon>Viridiplantae</taxon>
        <taxon>Streptophyta</taxon>
        <taxon>Embryophyta</taxon>
        <taxon>Tracheophyta</taxon>
        <taxon>Spermatophyta</taxon>
        <taxon>Magnoliopsida</taxon>
        <taxon>Liliopsida</taxon>
        <taxon>Poales</taxon>
        <taxon>Poaceae</taxon>
        <taxon>BOP clade</taxon>
        <taxon>Oryzoideae</taxon>
        <taxon>Oryzeae</taxon>
        <taxon>Oryzinae</taxon>
        <taxon>Oryza</taxon>
        <taxon>Oryza sativa</taxon>
    </lineage>
</organism>
<evidence type="ECO:0000313" key="3">
    <source>
        <dbReference type="Proteomes" id="UP000000763"/>
    </source>
</evidence>
<reference evidence="3" key="1">
    <citation type="journal article" date="2005" name="Nature">
        <title>The map-based sequence of the rice genome.</title>
        <authorList>
            <consortium name="International rice genome sequencing project (IRGSP)"/>
            <person name="Matsumoto T."/>
            <person name="Wu J."/>
            <person name="Kanamori H."/>
            <person name="Katayose Y."/>
            <person name="Fujisawa M."/>
            <person name="Namiki N."/>
            <person name="Mizuno H."/>
            <person name="Yamamoto K."/>
            <person name="Antonio B.A."/>
            <person name="Baba T."/>
            <person name="Sakata K."/>
            <person name="Nagamura Y."/>
            <person name="Aoki H."/>
            <person name="Arikawa K."/>
            <person name="Arita K."/>
            <person name="Bito T."/>
            <person name="Chiden Y."/>
            <person name="Fujitsuka N."/>
            <person name="Fukunaka R."/>
            <person name="Hamada M."/>
            <person name="Harada C."/>
            <person name="Hayashi A."/>
            <person name="Hijishita S."/>
            <person name="Honda M."/>
            <person name="Hosokawa S."/>
            <person name="Ichikawa Y."/>
            <person name="Idonuma A."/>
            <person name="Iijima M."/>
            <person name="Ikeda M."/>
            <person name="Ikeno M."/>
            <person name="Ito K."/>
            <person name="Ito S."/>
            <person name="Ito T."/>
            <person name="Ito Y."/>
            <person name="Ito Y."/>
            <person name="Iwabuchi A."/>
            <person name="Kamiya K."/>
            <person name="Karasawa W."/>
            <person name="Kurita K."/>
            <person name="Katagiri S."/>
            <person name="Kikuta A."/>
            <person name="Kobayashi H."/>
            <person name="Kobayashi N."/>
            <person name="Machita K."/>
            <person name="Maehara T."/>
            <person name="Masukawa M."/>
            <person name="Mizubayashi T."/>
            <person name="Mukai Y."/>
            <person name="Nagasaki H."/>
            <person name="Nagata Y."/>
            <person name="Naito S."/>
            <person name="Nakashima M."/>
            <person name="Nakama Y."/>
            <person name="Nakamichi Y."/>
            <person name="Nakamura M."/>
            <person name="Meguro A."/>
            <person name="Negishi M."/>
            <person name="Ohta I."/>
            <person name="Ohta T."/>
            <person name="Okamoto M."/>
            <person name="Ono N."/>
            <person name="Saji S."/>
            <person name="Sakaguchi M."/>
            <person name="Sakai K."/>
            <person name="Shibata M."/>
            <person name="Shimokawa T."/>
            <person name="Song J."/>
            <person name="Takazaki Y."/>
            <person name="Terasawa K."/>
            <person name="Tsugane M."/>
            <person name="Tsuji K."/>
            <person name="Ueda S."/>
            <person name="Waki K."/>
            <person name="Yamagata H."/>
            <person name="Yamamoto M."/>
            <person name="Yamamoto S."/>
            <person name="Yamane H."/>
            <person name="Yoshiki S."/>
            <person name="Yoshihara R."/>
            <person name="Yukawa K."/>
            <person name="Zhong H."/>
            <person name="Yano M."/>
            <person name="Yuan Q."/>
            <person name="Ouyang S."/>
            <person name="Liu J."/>
            <person name="Jones K.M."/>
            <person name="Gansberger K."/>
            <person name="Moffat K."/>
            <person name="Hill J."/>
            <person name="Bera J."/>
            <person name="Fadrosh D."/>
            <person name="Jin S."/>
            <person name="Johri S."/>
            <person name="Kim M."/>
            <person name="Overton L."/>
            <person name="Reardon M."/>
            <person name="Tsitrin T."/>
            <person name="Vuong H."/>
            <person name="Weaver B."/>
            <person name="Ciecko A."/>
            <person name="Tallon L."/>
            <person name="Jackson J."/>
            <person name="Pai G."/>
            <person name="Aken S.V."/>
            <person name="Utterback T."/>
            <person name="Reidmuller S."/>
            <person name="Feldblyum T."/>
            <person name="Hsiao J."/>
            <person name="Zismann V."/>
            <person name="Iobst S."/>
            <person name="de Vazeille A.R."/>
            <person name="Buell C.R."/>
            <person name="Ying K."/>
            <person name="Li Y."/>
            <person name="Lu T."/>
            <person name="Huang Y."/>
            <person name="Zhao Q."/>
            <person name="Feng Q."/>
            <person name="Zhang L."/>
            <person name="Zhu J."/>
            <person name="Weng Q."/>
            <person name="Mu J."/>
            <person name="Lu Y."/>
            <person name="Fan D."/>
            <person name="Liu Y."/>
            <person name="Guan J."/>
            <person name="Zhang Y."/>
            <person name="Yu S."/>
            <person name="Liu X."/>
            <person name="Zhang Y."/>
            <person name="Hong G."/>
            <person name="Han B."/>
            <person name="Choisne N."/>
            <person name="Demange N."/>
            <person name="Orjeda G."/>
            <person name="Samain S."/>
            <person name="Cattolico L."/>
            <person name="Pelletier E."/>
            <person name="Couloux A."/>
            <person name="Segurens B."/>
            <person name="Wincker P."/>
            <person name="D'Hont A."/>
            <person name="Scarpelli C."/>
            <person name="Weissenbach J."/>
            <person name="Salanoubat M."/>
            <person name="Quetier F."/>
            <person name="Yu Y."/>
            <person name="Kim H.R."/>
            <person name="Rambo T."/>
            <person name="Currie J."/>
            <person name="Collura K."/>
            <person name="Luo M."/>
            <person name="Yang T."/>
            <person name="Ammiraju J.S.S."/>
            <person name="Engler F."/>
            <person name="Soderlund C."/>
            <person name="Wing R.A."/>
            <person name="Palmer L.E."/>
            <person name="de la Bastide M."/>
            <person name="Spiegel L."/>
            <person name="Nascimento L."/>
            <person name="Zutavern T."/>
            <person name="O'Shaughnessy A."/>
            <person name="Dike S."/>
            <person name="Dedhia N."/>
            <person name="Preston R."/>
            <person name="Balija V."/>
            <person name="McCombie W.R."/>
            <person name="Chow T."/>
            <person name="Chen H."/>
            <person name="Chung M."/>
            <person name="Chen C."/>
            <person name="Shaw J."/>
            <person name="Wu H."/>
            <person name="Hsiao K."/>
            <person name="Chao Y."/>
            <person name="Chu M."/>
            <person name="Cheng C."/>
            <person name="Hour A."/>
            <person name="Lee P."/>
            <person name="Lin S."/>
            <person name="Lin Y."/>
            <person name="Liou J."/>
            <person name="Liu S."/>
            <person name="Hsing Y."/>
            <person name="Raghuvanshi S."/>
            <person name="Mohanty A."/>
            <person name="Bharti A.K."/>
            <person name="Gaur A."/>
            <person name="Gupta V."/>
            <person name="Kumar D."/>
            <person name="Ravi V."/>
            <person name="Vij S."/>
            <person name="Kapur A."/>
            <person name="Khurana P."/>
            <person name="Khurana P."/>
            <person name="Khurana J.P."/>
            <person name="Tyagi A.K."/>
            <person name="Gaikwad K."/>
            <person name="Singh A."/>
            <person name="Dalal V."/>
            <person name="Srivastava S."/>
            <person name="Dixit A."/>
            <person name="Pal A.K."/>
            <person name="Ghazi I.A."/>
            <person name="Yadav M."/>
            <person name="Pandit A."/>
            <person name="Bhargava A."/>
            <person name="Sureshbabu K."/>
            <person name="Batra K."/>
            <person name="Sharma T.R."/>
            <person name="Mohapatra T."/>
            <person name="Singh N.K."/>
            <person name="Messing J."/>
            <person name="Nelson A.B."/>
            <person name="Fuks G."/>
            <person name="Kavchok S."/>
            <person name="Keizer G."/>
            <person name="Linton E."/>
            <person name="Llaca V."/>
            <person name="Song R."/>
            <person name="Tanyolac B."/>
            <person name="Young S."/>
            <person name="Ho-Il K."/>
            <person name="Hahn J.H."/>
            <person name="Sangsakoo G."/>
            <person name="Vanavichit A."/>
            <person name="de Mattos Luiz.A.T."/>
            <person name="Zimmer P.D."/>
            <person name="Malone G."/>
            <person name="Dellagostin O."/>
            <person name="de Oliveira A.C."/>
            <person name="Bevan M."/>
            <person name="Bancroft I."/>
            <person name="Minx P."/>
            <person name="Cordum H."/>
            <person name="Wilson R."/>
            <person name="Cheng Z."/>
            <person name="Jin W."/>
            <person name="Jiang J."/>
            <person name="Leong S.A."/>
            <person name="Iwama H."/>
            <person name="Gojobori T."/>
            <person name="Itoh T."/>
            <person name="Niimura Y."/>
            <person name="Fujii Y."/>
            <person name="Habara T."/>
            <person name="Sakai H."/>
            <person name="Sato Y."/>
            <person name="Wilson G."/>
            <person name="Kumar K."/>
            <person name="McCouch S."/>
            <person name="Juretic N."/>
            <person name="Hoen D."/>
            <person name="Wright S."/>
            <person name="Bruskiewich R."/>
            <person name="Bureau T."/>
            <person name="Miyao A."/>
            <person name="Hirochika H."/>
            <person name="Nishikawa T."/>
            <person name="Kadowaki K."/>
            <person name="Sugiura M."/>
            <person name="Burr B."/>
            <person name="Sasaki T."/>
        </authorList>
    </citation>
    <scope>NUCLEOTIDE SEQUENCE [LARGE SCALE GENOMIC DNA]</scope>
    <source>
        <strain evidence="3">cv. Nipponbare</strain>
    </source>
</reference>
<dbReference type="EMBL" id="AL731595">
    <property type="protein sequence ID" value="CAD40446.2"/>
    <property type="molecule type" value="Genomic_DNA"/>
</dbReference>
<evidence type="ECO:0000313" key="2">
    <source>
        <dbReference type="EMBL" id="CAD40446.2"/>
    </source>
</evidence>
<dbReference type="InterPro" id="IPR054722">
    <property type="entry name" value="PolX-like_BBD"/>
</dbReference>
<sequence length="253" mass="27557">MLRVVPKKNKPVAISLKQLLDIKTMALEELVGQLSTIDSYSDDDWLVPVANYTSEQWEQCRKPRRQRRGEANLAQGEGEPTLLMAHVMGLSLTGEATFGQTPGVYEVHMTKKKVVLDHDDVGEEDTAEWFLDTGATNHMIGACSAFADLDAGVVGTVKFGDGSVVEIQGRGAVVFKCKNGDHRSLEAVYYIPNCARILSVSGALMHAVTMHMSGVAFSRCVTRRTPACKGKTVSQLSLYIEIGHGKARLFGGE</sequence>
<reference evidence="3" key="2">
    <citation type="journal article" date="2008" name="Nucleic Acids Res.">
        <title>The rice annotation project database (RAP-DB): 2008 update.</title>
        <authorList>
            <consortium name="The rice annotation project (RAP)"/>
        </authorList>
    </citation>
    <scope>GENOME REANNOTATION</scope>
    <source>
        <strain evidence="3">cv. Nipponbare</strain>
    </source>
</reference>
<feature type="domain" description="Retrovirus-related Pol polyprotein from transposon TNT 1-94-like beta-barrel" evidence="1">
    <location>
        <begin position="129"/>
        <end position="200"/>
    </location>
</feature>
<protein>
    <submittedName>
        <fullName evidence="2">OSJNBa0041M21.4 protein</fullName>
    </submittedName>
</protein>